<dbReference type="PROSITE" id="PS50112">
    <property type="entry name" value="PAS"/>
    <property type="match status" value="1"/>
</dbReference>
<sequence>MQDPTHVEARTRDAALAAAPYGMFICTADGVFETVNAAFEKLTGFGAQDLIGLRSFESLHDPAELIKRRAELPSLATLHTRYEGEWTYLRRNGSTVRVAFALAPLEAGFEAGSDAGFEAADARTLPAQRYVGIVVDITRYAQSEARLWYVAHHDGVTRLPNQTLFTERLELTIARCRRTGDGFTVLIAELDHLRKLRDALGLHAAELVLQIVGERLRGMFPHDGTIASIGGTQFALLVNETGAAADAFASEALGRLAAAIDCAGTVLNITASIGIAAYPADGADAPTLMRRAGVALSAASAVSGNAVRRFSTALEGQAARRFEIETMLRDALERQQLHLVYQPQVTLANGRIAQVETLLRWNHPQRGMISPVEFVPVAEEAGLIERIGEWVIRTACQEAGRLLRQTGALPRFAVNVSPQQFQRQDLFNVIRDALDDAALDPSYLEVEITEGVLLGDIDQALATLRALRELGVEVAVDDFGTGYSSLAYLTRFPLNRLKIDRSFVLGMTTDPQSAALVGAIIAMAHALKLRVTAEGVETAEQAAQLEALGCDEAQGYWFSRPLTIAALRNVLKPLGTF</sequence>
<dbReference type="Pfam" id="PF13426">
    <property type="entry name" value="PAS_9"/>
    <property type="match status" value="1"/>
</dbReference>
<dbReference type="SUPFAM" id="SSF55073">
    <property type="entry name" value="Nucleotide cyclase"/>
    <property type="match status" value="1"/>
</dbReference>
<reference evidence="4 5" key="1">
    <citation type="submission" date="2020-04" db="EMBL/GenBank/DDBJ databases">
        <title>Paraburkholderia sp. G-4-1-8 isolated from soil.</title>
        <authorList>
            <person name="Dahal R.H."/>
        </authorList>
    </citation>
    <scope>NUCLEOTIDE SEQUENCE [LARGE SCALE GENOMIC DNA]</scope>
    <source>
        <strain evidence="4 5">G-4-1-8</strain>
    </source>
</reference>
<protein>
    <submittedName>
        <fullName evidence="4">EAL domain-containing protein</fullName>
    </submittedName>
</protein>
<keyword evidence="5" id="KW-1185">Reference proteome</keyword>
<accession>A0A7X9ZYF0</accession>
<dbReference type="CDD" id="cd01949">
    <property type="entry name" value="GGDEF"/>
    <property type="match status" value="1"/>
</dbReference>
<dbReference type="SUPFAM" id="SSF55785">
    <property type="entry name" value="PYP-like sensor domain (PAS domain)"/>
    <property type="match status" value="1"/>
</dbReference>
<dbReference type="Pfam" id="PF00990">
    <property type="entry name" value="GGDEF"/>
    <property type="match status" value="1"/>
</dbReference>
<dbReference type="SMART" id="SM00052">
    <property type="entry name" value="EAL"/>
    <property type="match status" value="1"/>
</dbReference>
<dbReference type="PROSITE" id="PS50883">
    <property type="entry name" value="EAL"/>
    <property type="match status" value="1"/>
</dbReference>
<dbReference type="InterPro" id="IPR000014">
    <property type="entry name" value="PAS"/>
</dbReference>
<evidence type="ECO:0000259" key="3">
    <source>
        <dbReference type="PROSITE" id="PS50887"/>
    </source>
</evidence>
<dbReference type="InterPro" id="IPR029787">
    <property type="entry name" value="Nucleotide_cyclase"/>
</dbReference>
<dbReference type="InterPro" id="IPR043128">
    <property type="entry name" value="Rev_trsase/Diguanyl_cyclase"/>
</dbReference>
<dbReference type="InterPro" id="IPR052155">
    <property type="entry name" value="Biofilm_reg_signaling"/>
</dbReference>
<dbReference type="FunFam" id="3.20.20.450:FF:000001">
    <property type="entry name" value="Cyclic di-GMP phosphodiesterase yahA"/>
    <property type="match status" value="1"/>
</dbReference>
<dbReference type="Gene3D" id="3.20.20.450">
    <property type="entry name" value="EAL domain"/>
    <property type="match status" value="1"/>
</dbReference>
<dbReference type="Gene3D" id="3.30.450.20">
    <property type="entry name" value="PAS domain"/>
    <property type="match status" value="1"/>
</dbReference>
<evidence type="ECO:0000313" key="4">
    <source>
        <dbReference type="EMBL" id="NML33052.1"/>
    </source>
</evidence>
<gene>
    <name evidence="4" type="ORF">HHL14_19715</name>
</gene>
<dbReference type="RefSeq" id="WP_169499300.1">
    <property type="nucleotide sequence ID" value="NZ_JABBFZ010000012.1"/>
</dbReference>
<dbReference type="CDD" id="cd01948">
    <property type="entry name" value="EAL"/>
    <property type="match status" value="1"/>
</dbReference>
<dbReference type="Gene3D" id="3.30.70.270">
    <property type="match status" value="1"/>
</dbReference>
<dbReference type="AlphaFoldDB" id="A0A7X9ZYF0"/>
<organism evidence="4 5">
    <name type="scientific">Paraburkholderia antibiotica</name>
    <dbReference type="NCBI Taxonomy" id="2728839"/>
    <lineage>
        <taxon>Bacteria</taxon>
        <taxon>Pseudomonadati</taxon>
        <taxon>Pseudomonadota</taxon>
        <taxon>Betaproteobacteria</taxon>
        <taxon>Burkholderiales</taxon>
        <taxon>Burkholderiaceae</taxon>
        <taxon>Paraburkholderia</taxon>
    </lineage>
</organism>
<dbReference type="EMBL" id="JABBFZ010000012">
    <property type="protein sequence ID" value="NML33052.1"/>
    <property type="molecule type" value="Genomic_DNA"/>
</dbReference>
<comment type="caution">
    <text evidence="4">The sequence shown here is derived from an EMBL/GenBank/DDBJ whole genome shotgun (WGS) entry which is preliminary data.</text>
</comment>
<dbReference type="CDD" id="cd00130">
    <property type="entry name" value="PAS"/>
    <property type="match status" value="1"/>
</dbReference>
<dbReference type="NCBIfam" id="TIGR00229">
    <property type="entry name" value="sensory_box"/>
    <property type="match status" value="1"/>
</dbReference>
<evidence type="ECO:0000259" key="2">
    <source>
        <dbReference type="PROSITE" id="PS50883"/>
    </source>
</evidence>
<dbReference type="InterPro" id="IPR035965">
    <property type="entry name" value="PAS-like_dom_sf"/>
</dbReference>
<dbReference type="SMART" id="SM00091">
    <property type="entry name" value="PAS"/>
    <property type="match status" value="1"/>
</dbReference>
<proteinExistence type="predicted"/>
<dbReference type="Pfam" id="PF00563">
    <property type="entry name" value="EAL"/>
    <property type="match status" value="1"/>
</dbReference>
<dbReference type="SMART" id="SM00267">
    <property type="entry name" value="GGDEF"/>
    <property type="match status" value="1"/>
</dbReference>
<feature type="domain" description="GGDEF" evidence="3">
    <location>
        <begin position="181"/>
        <end position="312"/>
    </location>
</feature>
<name>A0A7X9ZYF0_9BURK</name>
<feature type="domain" description="PAS" evidence="1">
    <location>
        <begin position="8"/>
        <end position="62"/>
    </location>
</feature>
<dbReference type="InterPro" id="IPR035919">
    <property type="entry name" value="EAL_sf"/>
</dbReference>
<dbReference type="Proteomes" id="UP000583127">
    <property type="component" value="Unassembled WGS sequence"/>
</dbReference>
<evidence type="ECO:0000313" key="5">
    <source>
        <dbReference type="Proteomes" id="UP000583127"/>
    </source>
</evidence>
<dbReference type="NCBIfam" id="TIGR00254">
    <property type="entry name" value="GGDEF"/>
    <property type="match status" value="1"/>
</dbReference>
<dbReference type="PANTHER" id="PTHR44757">
    <property type="entry name" value="DIGUANYLATE CYCLASE DGCP"/>
    <property type="match status" value="1"/>
</dbReference>
<dbReference type="SUPFAM" id="SSF141868">
    <property type="entry name" value="EAL domain-like"/>
    <property type="match status" value="1"/>
</dbReference>
<dbReference type="InterPro" id="IPR001633">
    <property type="entry name" value="EAL_dom"/>
</dbReference>
<dbReference type="PROSITE" id="PS50887">
    <property type="entry name" value="GGDEF"/>
    <property type="match status" value="1"/>
</dbReference>
<dbReference type="PANTHER" id="PTHR44757:SF2">
    <property type="entry name" value="BIOFILM ARCHITECTURE MAINTENANCE PROTEIN MBAA"/>
    <property type="match status" value="1"/>
</dbReference>
<feature type="domain" description="EAL" evidence="2">
    <location>
        <begin position="321"/>
        <end position="575"/>
    </location>
</feature>
<dbReference type="InterPro" id="IPR000160">
    <property type="entry name" value="GGDEF_dom"/>
</dbReference>
<evidence type="ECO:0000259" key="1">
    <source>
        <dbReference type="PROSITE" id="PS50112"/>
    </source>
</evidence>